<dbReference type="AlphaFoldDB" id="A0AAV5BMF1"/>
<evidence type="ECO:0000256" key="1">
    <source>
        <dbReference type="SAM" id="SignalP"/>
    </source>
</evidence>
<keyword evidence="1" id="KW-0732">Signal</keyword>
<dbReference type="PANTHER" id="PTHR47954">
    <property type="entry name" value="OS09G0275400 PROTEIN-RELATED"/>
    <property type="match status" value="1"/>
</dbReference>
<dbReference type="EMBL" id="BQKI01000002">
    <property type="protein sequence ID" value="GJM87584.1"/>
    <property type="molecule type" value="Genomic_DNA"/>
</dbReference>
<dbReference type="InterPro" id="IPR036396">
    <property type="entry name" value="Cyt_P450_sf"/>
</dbReference>
<evidence type="ECO:0000313" key="2">
    <source>
        <dbReference type="EMBL" id="GJM87584.1"/>
    </source>
</evidence>
<dbReference type="PANTHER" id="PTHR47954:SF2">
    <property type="entry name" value="P450 71D11, PUTATIVE, EXPRESSED-RELATED"/>
    <property type="match status" value="1"/>
</dbReference>
<sequence length="123" mass="13700">MLSVLAVVLLQLVKLALRPAAPRLPPGPWELPIIGSMHHLVNVLPHRALRDLAASLKDIHKTLDTIQQKIIDERKAIRDNKIKSGQTENVDENLVDVLIGLQEKGGFGFDLTNTIIKAIISYW</sequence>
<reference evidence="2" key="2">
    <citation type="submission" date="2021-12" db="EMBL/GenBank/DDBJ databases">
        <title>Resequencing data analysis of finger millet.</title>
        <authorList>
            <person name="Hatakeyama M."/>
            <person name="Aluri S."/>
            <person name="Balachadran M.T."/>
            <person name="Sivarajan S.R."/>
            <person name="Poveda L."/>
            <person name="Shimizu-Inatsugi R."/>
            <person name="Schlapbach R."/>
            <person name="Sreeman S.M."/>
            <person name="Shimizu K.K."/>
        </authorList>
    </citation>
    <scope>NUCLEOTIDE SEQUENCE</scope>
</reference>
<evidence type="ECO:0000313" key="3">
    <source>
        <dbReference type="Proteomes" id="UP001054889"/>
    </source>
</evidence>
<organism evidence="2 3">
    <name type="scientific">Eleusine coracana subsp. coracana</name>
    <dbReference type="NCBI Taxonomy" id="191504"/>
    <lineage>
        <taxon>Eukaryota</taxon>
        <taxon>Viridiplantae</taxon>
        <taxon>Streptophyta</taxon>
        <taxon>Embryophyta</taxon>
        <taxon>Tracheophyta</taxon>
        <taxon>Spermatophyta</taxon>
        <taxon>Magnoliopsida</taxon>
        <taxon>Liliopsida</taxon>
        <taxon>Poales</taxon>
        <taxon>Poaceae</taxon>
        <taxon>PACMAD clade</taxon>
        <taxon>Chloridoideae</taxon>
        <taxon>Cynodonteae</taxon>
        <taxon>Eleusininae</taxon>
        <taxon>Eleusine</taxon>
    </lineage>
</organism>
<keyword evidence="3" id="KW-1185">Reference proteome</keyword>
<dbReference type="GO" id="GO:0016705">
    <property type="term" value="F:oxidoreductase activity, acting on paired donors, with incorporation or reduction of molecular oxygen"/>
    <property type="evidence" value="ECO:0007669"/>
    <property type="project" value="InterPro"/>
</dbReference>
<dbReference type="Proteomes" id="UP001054889">
    <property type="component" value="Unassembled WGS sequence"/>
</dbReference>
<name>A0AAV5BMF1_ELECO</name>
<dbReference type="GO" id="GO:0005506">
    <property type="term" value="F:iron ion binding"/>
    <property type="evidence" value="ECO:0007669"/>
    <property type="project" value="InterPro"/>
</dbReference>
<dbReference type="SUPFAM" id="SSF48264">
    <property type="entry name" value="Cytochrome P450"/>
    <property type="match status" value="1"/>
</dbReference>
<protein>
    <submittedName>
        <fullName evidence="2">Uncharacterized protein</fullName>
    </submittedName>
</protein>
<feature type="signal peptide" evidence="1">
    <location>
        <begin position="1"/>
        <end position="16"/>
    </location>
</feature>
<dbReference type="GO" id="GO:0020037">
    <property type="term" value="F:heme binding"/>
    <property type="evidence" value="ECO:0007669"/>
    <property type="project" value="InterPro"/>
</dbReference>
<dbReference type="GO" id="GO:0004497">
    <property type="term" value="F:monooxygenase activity"/>
    <property type="evidence" value="ECO:0007669"/>
    <property type="project" value="InterPro"/>
</dbReference>
<proteinExistence type="predicted"/>
<accession>A0AAV5BMF1</accession>
<feature type="chain" id="PRO_5043484182" evidence="1">
    <location>
        <begin position="17"/>
        <end position="123"/>
    </location>
</feature>
<reference evidence="2" key="1">
    <citation type="journal article" date="2018" name="DNA Res.">
        <title>Multiple hybrid de novo genome assembly of finger millet, an orphan allotetraploid crop.</title>
        <authorList>
            <person name="Hatakeyama M."/>
            <person name="Aluri S."/>
            <person name="Balachadran M.T."/>
            <person name="Sivarajan S.R."/>
            <person name="Patrignani A."/>
            <person name="Gruter S."/>
            <person name="Poveda L."/>
            <person name="Shimizu-Inatsugi R."/>
            <person name="Baeten J."/>
            <person name="Francoijs K.J."/>
            <person name="Nataraja K.N."/>
            <person name="Reddy Y.A.N."/>
            <person name="Phadnis S."/>
            <person name="Ravikumar R.L."/>
            <person name="Schlapbach R."/>
            <person name="Sreeman S.M."/>
            <person name="Shimizu K.K."/>
        </authorList>
    </citation>
    <scope>NUCLEOTIDE SEQUENCE</scope>
</reference>
<gene>
    <name evidence="2" type="primary">ga03551</name>
    <name evidence="2" type="ORF">PR202_ga03551</name>
</gene>
<comment type="caution">
    <text evidence="2">The sequence shown here is derived from an EMBL/GenBank/DDBJ whole genome shotgun (WGS) entry which is preliminary data.</text>
</comment>